<feature type="transmembrane region" description="Helical" evidence="10">
    <location>
        <begin position="167"/>
        <end position="187"/>
    </location>
</feature>
<dbReference type="PROSITE" id="PS00211">
    <property type="entry name" value="ABC_TRANSPORTER_1"/>
    <property type="match status" value="1"/>
</dbReference>
<evidence type="ECO:0000256" key="1">
    <source>
        <dbReference type="ARBA" id="ARBA00004651"/>
    </source>
</evidence>
<evidence type="ECO:0000256" key="8">
    <source>
        <dbReference type="ARBA" id="ARBA00023136"/>
    </source>
</evidence>
<evidence type="ECO:0000256" key="3">
    <source>
        <dbReference type="ARBA" id="ARBA00022475"/>
    </source>
</evidence>
<evidence type="ECO:0000256" key="2">
    <source>
        <dbReference type="ARBA" id="ARBA00022448"/>
    </source>
</evidence>
<dbReference type="SUPFAM" id="SSF90123">
    <property type="entry name" value="ABC transporter transmembrane region"/>
    <property type="match status" value="1"/>
</dbReference>
<dbReference type="GO" id="GO:0034040">
    <property type="term" value="F:ATPase-coupled lipid transmembrane transporter activity"/>
    <property type="evidence" value="ECO:0007669"/>
    <property type="project" value="TreeGrafter"/>
</dbReference>
<dbReference type="InterPro" id="IPR011527">
    <property type="entry name" value="ABC1_TM_dom"/>
</dbReference>
<dbReference type="GO" id="GO:0005886">
    <property type="term" value="C:plasma membrane"/>
    <property type="evidence" value="ECO:0007669"/>
    <property type="project" value="UniProtKB-SubCell"/>
</dbReference>
<evidence type="ECO:0000256" key="9">
    <source>
        <dbReference type="SAM" id="MobiDB-lite"/>
    </source>
</evidence>
<dbReference type="InterPro" id="IPR017871">
    <property type="entry name" value="ABC_transporter-like_CS"/>
</dbReference>
<dbReference type="SUPFAM" id="SSF52540">
    <property type="entry name" value="P-loop containing nucleoside triphosphate hydrolases"/>
    <property type="match status" value="1"/>
</dbReference>
<gene>
    <name evidence="13" type="ORF">UFOPK3495_01549</name>
</gene>
<evidence type="ECO:0000256" key="4">
    <source>
        <dbReference type="ARBA" id="ARBA00022692"/>
    </source>
</evidence>
<keyword evidence="7 10" id="KW-1133">Transmembrane helix</keyword>
<dbReference type="EMBL" id="CAFBMC010000117">
    <property type="protein sequence ID" value="CAB4910415.1"/>
    <property type="molecule type" value="Genomic_DNA"/>
</dbReference>
<feature type="domain" description="ABC transporter" evidence="11">
    <location>
        <begin position="403"/>
        <end position="639"/>
    </location>
</feature>
<dbReference type="PANTHER" id="PTHR24221:SF654">
    <property type="entry name" value="ATP-BINDING CASSETTE SUB-FAMILY B MEMBER 6"/>
    <property type="match status" value="1"/>
</dbReference>
<dbReference type="PROSITE" id="PS50893">
    <property type="entry name" value="ABC_TRANSPORTER_2"/>
    <property type="match status" value="1"/>
</dbReference>
<evidence type="ECO:0000256" key="10">
    <source>
        <dbReference type="SAM" id="Phobius"/>
    </source>
</evidence>
<reference evidence="13" key="1">
    <citation type="submission" date="2020-05" db="EMBL/GenBank/DDBJ databases">
        <authorList>
            <person name="Chiriac C."/>
            <person name="Salcher M."/>
            <person name="Ghai R."/>
            <person name="Kavagutti S V."/>
        </authorList>
    </citation>
    <scope>NUCLEOTIDE SEQUENCE</scope>
</reference>
<dbReference type="GO" id="GO:0140359">
    <property type="term" value="F:ABC-type transporter activity"/>
    <property type="evidence" value="ECO:0007669"/>
    <property type="project" value="InterPro"/>
</dbReference>
<accession>A0A6J7H199</accession>
<dbReference type="GO" id="GO:0005524">
    <property type="term" value="F:ATP binding"/>
    <property type="evidence" value="ECO:0007669"/>
    <property type="project" value="UniProtKB-KW"/>
</dbReference>
<dbReference type="PANTHER" id="PTHR24221">
    <property type="entry name" value="ATP-BINDING CASSETTE SUB-FAMILY B"/>
    <property type="match status" value="1"/>
</dbReference>
<dbReference type="InterPro" id="IPR039421">
    <property type="entry name" value="Type_1_exporter"/>
</dbReference>
<dbReference type="Gene3D" id="1.20.1560.10">
    <property type="entry name" value="ABC transporter type 1, transmembrane domain"/>
    <property type="match status" value="1"/>
</dbReference>
<keyword evidence="2" id="KW-0813">Transport</keyword>
<evidence type="ECO:0000256" key="7">
    <source>
        <dbReference type="ARBA" id="ARBA00022989"/>
    </source>
</evidence>
<evidence type="ECO:0000256" key="5">
    <source>
        <dbReference type="ARBA" id="ARBA00022741"/>
    </source>
</evidence>
<dbReference type="InterPro" id="IPR003593">
    <property type="entry name" value="AAA+_ATPase"/>
</dbReference>
<name>A0A6J7H199_9ZZZZ</name>
<keyword evidence="3" id="KW-1003">Cell membrane</keyword>
<dbReference type="InterPro" id="IPR036640">
    <property type="entry name" value="ABC1_TM_sf"/>
</dbReference>
<dbReference type="AlphaFoldDB" id="A0A6J7H199"/>
<keyword evidence="8 10" id="KW-0472">Membrane</keyword>
<dbReference type="GO" id="GO:0016887">
    <property type="term" value="F:ATP hydrolysis activity"/>
    <property type="evidence" value="ECO:0007669"/>
    <property type="project" value="InterPro"/>
</dbReference>
<dbReference type="InterPro" id="IPR003439">
    <property type="entry name" value="ABC_transporter-like_ATP-bd"/>
</dbReference>
<proteinExistence type="predicted"/>
<dbReference type="PROSITE" id="PS50929">
    <property type="entry name" value="ABC_TM1F"/>
    <property type="match status" value="1"/>
</dbReference>
<dbReference type="Gene3D" id="3.40.50.300">
    <property type="entry name" value="P-loop containing nucleotide triphosphate hydrolases"/>
    <property type="match status" value="1"/>
</dbReference>
<sequence>MSETSERLTNEPENSHNGLQINDFQNPGPVASVRKAITLLPKDKRKLLFLASAAQLSLALLDLIGIALIGLVAAVAVSKIDLSQIPSWLQTSLNTFGLEGLTVSQLTVVIAVTAVAILILKTLLSALMSRLVIRFLANRQRDVSVRLAREFLSRPLVDVQRWTTPEAIYALGSGVGAATVSLLGAAVTIASEVFLFSIIGITLLIYDPILTLVAMGFFGFVVLGLGRTLNRWTERNARIFTNSSIDTLTAVSEALSTYRETTVLNRRDLYVDRYEGLVSRFAGASATSAFIMEIPKYVLEVALYLGVLLLGVVQFLTNDWKSAAATTALFLAAGSRVVPALLRLQGATITIRNASVQAQPTFFLADFLESNGVDSSPPIEPRMTAERIHEHLMSGYPDFDATVVVNNVSFTYQDAAEPALIGAHMHAKAGESIALVGSTGAGKSTLADVVLGVMNPNHGTVTIGGLSPRDAINRWPGAIAYVPQAVALVGGTVRENVALGLPKELIDDELVWEALHRAHLAEFLQQSREGLDTKIGERGFRLSGGQRQRLGIARALYTRPKLLVLDEATSSLDAETEQSIIETLDELEGQVTTITVAHRLATVRRADQLLYLENGRITARGTFEEVRSQVADFDRQAALLGL</sequence>
<keyword evidence="6" id="KW-0067">ATP-binding</keyword>
<dbReference type="FunFam" id="3.40.50.300:FF:000299">
    <property type="entry name" value="ABC transporter ATP-binding protein/permease"/>
    <property type="match status" value="1"/>
</dbReference>
<comment type="subcellular location">
    <subcellularLocation>
        <location evidence="1">Cell membrane</location>
        <topology evidence="1">Multi-pass membrane protein</topology>
    </subcellularLocation>
</comment>
<feature type="compositionally biased region" description="Basic and acidic residues" evidence="9">
    <location>
        <begin position="1"/>
        <end position="14"/>
    </location>
</feature>
<dbReference type="InterPro" id="IPR027417">
    <property type="entry name" value="P-loop_NTPase"/>
</dbReference>
<protein>
    <submittedName>
        <fullName evidence="13">Unannotated protein</fullName>
    </submittedName>
</protein>
<organism evidence="13">
    <name type="scientific">freshwater metagenome</name>
    <dbReference type="NCBI Taxonomy" id="449393"/>
    <lineage>
        <taxon>unclassified sequences</taxon>
        <taxon>metagenomes</taxon>
        <taxon>ecological metagenomes</taxon>
    </lineage>
</organism>
<evidence type="ECO:0000256" key="6">
    <source>
        <dbReference type="ARBA" id="ARBA00022840"/>
    </source>
</evidence>
<feature type="transmembrane region" description="Helical" evidence="10">
    <location>
        <begin position="297"/>
        <end position="317"/>
    </location>
</feature>
<evidence type="ECO:0000259" key="11">
    <source>
        <dbReference type="PROSITE" id="PS50893"/>
    </source>
</evidence>
<dbReference type="Pfam" id="PF00005">
    <property type="entry name" value="ABC_tran"/>
    <property type="match status" value="1"/>
</dbReference>
<dbReference type="SMART" id="SM00382">
    <property type="entry name" value="AAA"/>
    <property type="match status" value="1"/>
</dbReference>
<feature type="transmembrane region" description="Helical" evidence="10">
    <location>
        <begin position="47"/>
        <end position="76"/>
    </location>
</feature>
<feature type="transmembrane region" description="Helical" evidence="10">
    <location>
        <begin position="96"/>
        <end position="120"/>
    </location>
</feature>
<keyword evidence="4 10" id="KW-0812">Transmembrane</keyword>
<feature type="domain" description="ABC transmembrane type-1" evidence="12">
    <location>
        <begin position="49"/>
        <end position="353"/>
    </location>
</feature>
<evidence type="ECO:0000259" key="12">
    <source>
        <dbReference type="PROSITE" id="PS50929"/>
    </source>
</evidence>
<evidence type="ECO:0000313" key="13">
    <source>
        <dbReference type="EMBL" id="CAB4910415.1"/>
    </source>
</evidence>
<feature type="transmembrane region" description="Helical" evidence="10">
    <location>
        <begin position="193"/>
        <end position="226"/>
    </location>
</feature>
<feature type="region of interest" description="Disordered" evidence="9">
    <location>
        <begin position="1"/>
        <end position="21"/>
    </location>
</feature>
<keyword evidence="5" id="KW-0547">Nucleotide-binding</keyword>